<dbReference type="GO" id="GO:0016020">
    <property type="term" value="C:membrane"/>
    <property type="evidence" value="ECO:0007669"/>
    <property type="project" value="TreeGrafter"/>
</dbReference>
<accession>A0A6C0Y3S9</accession>
<proteinExistence type="predicted"/>
<dbReference type="Pfam" id="PF12697">
    <property type="entry name" value="Abhydrolase_6"/>
    <property type="match status" value="1"/>
</dbReference>
<dbReference type="GO" id="GO:0047372">
    <property type="term" value="F:monoacylglycerol lipase activity"/>
    <property type="evidence" value="ECO:0007669"/>
    <property type="project" value="TreeGrafter"/>
</dbReference>
<keyword evidence="2" id="KW-0378">Hydrolase</keyword>
<dbReference type="EMBL" id="CP044455">
    <property type="protein sequence ID" value="QIC70730.1"/>
    <property type="molecule type" value="Genomic_DNA"/>
</dbReference>
<gene>
    <name evidence="2" type="ORF">FSC09_10020</name>
    <name evidence="3" type="ORF">G0027_03060</name>
</gene>
<reference evidence="3 5" key="2">
    <citation type="submission" date="2020-02" db="EMBL/GenBank/DDBJ databases">
        <title>Tigecycline-resistant Acinetobacter species from pigs and migratory birds.</title>
        <authorList>
            <person name="Chen C."/>
            <person name="Sun J."/>
            <person name="Liao X.-P."/>
            <person name="Liu Y.-H."/>
        </authorList>
    </citation>
    <scope>NUCLEOTIDE SEQUENCE [LARGE SCALE GENOMIC DNA]</scope>
    <source>
        <strain evidence="3 5">C15_T</strain>
    </source>
</reference>
<dbReference type="EMBL" id="CP048654">
    <property type="protein sequence ID" value="QOW41922.1"/>
    <property type="molecule type" value="Genomic_DNA"/>
</dbReference>
<evidence type="ECO:0000313" key="4">
    <source>
        <dbReference type="Proteomes" id="UP000503440"/>
    </source>
</evidence>
<evidence type="ECO:0000313" key="2">
    <source>
        <dbReference type="EMBL" id="QIC70730.1"/>
    </source>
</evidence>
<dbReference type="Proteomes" id="UP000503440">
    <property type="component" value="Chromosome"/>
</dbReference>
<organism evidence="2 4">
    <name type="scientific">Acinetobacter indicus</name>
    <dbReference type="NCBI Taxonomy" id="756892"/>
    <lineage>
        <taxon>Bacteria</taxon>
        <taxon>Pseudomonadati</taxon>
        <taxon>Pseudomonadota</taxon>
        <taxon>Gammaproteobacteria</taxon>
        <taxon>Moraxellales</taxon>
        <taxon>Moraxellaceae</taxon>
        <taxon>Acinetobacter</taxon>
    </lineage>
</organism>
<feature type="domain" description="AB hydrolase-1" evidence="1">
    <location>
        <begin position="5"/>
        <end position="134"/>
    </location>
</feature>
<dbReference type="Proteomes" id="UP000593812">
    <property type="component" value="Chromosome"/>
</dbReference>
<evidence type="ECO:0000259" key="1">
    <source>
        <dbReference type="Pfam" id="PF12697"/>
    </source>
</evidence>
<dbReference type="PANTHER" id="PTHR43798">
    <property type="entry name" value="MONOACYLGLYCEROL LIPASE"/>
    <property type="match status" value="1"/>
</dbReference>
<dbReference type="InterPro" id="IPR000073">
    <property type="entry name" value="AB_hydrolase_1"/>
</dbReference>
<dbReference type="GO" id="GO:0046464">
    <property type="term" value="P:acylglycerol catabolic process"/>
    <property type="evidence" value="ECO:0007669"/>
    <property type="project" value="TreeGrafter"/>
</dbReference>
<reference evidence="2 4" key="1">
    <citation type="submission" date="2019-09" db="EMBL/GenBank/DDBJ databases">
        <title>Non-baumannii Acinetobacter spp. carrying blaNDM-1 isolated in China.</title>
        <authorList>
            <person name="Cui C."/>
            <person name="Chen C."/>
            <person name="Sun J."/>
            <person name="Liu Y."/>
        </authorList>
    </citation>
    <scope>NUCLEOTIDE SEQUENCE [LARGE SCALE GENOMIC DNA]</scope>
    <source>
        <strain evidence="2 4">B18</strain>
    </source>
</reference>
<evidence type="ECO:0000313" key="3">
    <source>
        <dbReference type="EMBL" id="QOW41922.1"/>
    </source>
</evidence>
<evidence type="ECO:0000313" key="5">
    <source>
        <dbReference type="Proteomes" id="UP000593812"/>
    </source>
</evidence>
<protein>
    <submittedName>
        <fullName evidence="2">Alpha/beta hydrolase</fullName>
    </submittedName>
</protein>
<dbReference type="InterPro" id="IPR029058">
    <property type="entry name" value="AB_hydrolase_fold"/>
</dbReference>
<dbReference type="Gene3D" id="3.40.50.1820">
    <property type="entry name" value="alpha/beta hydrolase"/>
    <property type="match status" value="1"/>
</dbReference>
<name>A0A6C0Y3S9_9GAMM</name>
<dbReference type="InterPro" id="IPR050266">
    <property type="entry name" value="AB_hydrolase_sf"/>
</dbReference>
<dbReference type="SUPFAM" id="SSF53474">
    <property type="entry name" value="alpha/beta-Hydrolases"/>
    <property type="match status" value="1"/>
</dbReference>
<sequence length="208" mass="23206">MMHKLVFLPGASGSQQFWQPLMARLPASARKTVIAYPGFDGVEADASIQSLADLKTRVISQIEEDSILIAQSMGGVLAIAAALQQPNRLRALVLMATSGGLDLTPFQAKDWREIEPLQWAKLPQWFVEDQTYYHPEQLASIDLPVLLLWADQDELSPVAVGEFLARQLPNARLVIMPDADHWFASSQAERVAGEINRFLHDYFCKATF</sequence>
<dbReference type="PANTHER" id="PTHR43798:SF5">
    <property type="entry name" value="MONOACYLGLYCEROL LIPASE ABHD6"/>
    <property type="match status" value="1"/>
</dbReference>
<dbReference type="AlphaFoldDB" id="A0A6C0Y3S9"/>